<dbReference type="EMBL" id="QXUL01000078">
    <property type="protein sequence ID" value="RIN08167.1"/>
    <property type="molecule type" value="Genomic_DNA"/>
</dbReference>
<evidence type="ECO:0000256" key="2">
    <source>
        <dbReference type="ARBA" id="ARBA00011899"/>
    </source>
</evidence>
<feature type="binding site" evidence="11">
    <location>
        <position position="253"/>
    </location>
    <ligand>
        <name>substrate</name>
    </ligand>
</feature>
<comment type="pathway">
    <text evidence="8">Amino-sugar metabolism; N-acetylneuraminate degradation; D-fructose 6-phosphate from N-acetylneuraminate: step 4/5.</text>
</comment>
<dbReference type="InterPro" id="IPR011059">
    <property type="entry name" value="Metal-dep_hydrolase_composite"/>
</dbReference>
<feature type="binding site" evidence="11">
    <location>
        <begin position="309"/>
        <end position="311"/>
    </location>
    <ligand>
        <name>substrate</name>
    </ligand>
</feature>
<dbReference type="GO" id="GO:0006046">
    <property type="term" value="P:N-acetylglucosamine catabolic process"/>
    <property type="evidence" value="ECO:0007669"/>
    <property type="project" value="TreeGrafter"/>
</dbReference>
<evidence type="ECO:0000256" key="1">
    <source>
        <dbReference type="ARBA" id="ARBA00010716"/>
    </source>
</evidence>
<organism evidence="14 15">
    <name type="scientific">Staphylococcus xylosus</name>
    <dbReference type="NCBI Taxonomy" id="1288"/>
    <lineage>
        <taxon>Bacteria</taxon>
        <taxon>Bacillati</taxon>
        <taxon>Bacillota</taxon>
        <taxon>Bacilli</taxon>
        <taxon>Bacillales</taxon>
        <taxon>Staphylococcaceae</taxon>
        <taxon>Staphylococcus</taxon>
    </lineage>
</organism>
<keyword evidence="15" id="KW-1185">Reference proteome</keyword>
<feature type="binding site" evidence="12">
    <location>
        <position position="197"/>
    </location>
    <ligand>
        <name>Zn(2+)</name>
        <dbReference type="ChEBI" id="CHEBI:29105"/>
    </ligand>
</feature>
<sequence length="386" mass="41712">MNKYVIANGRIYTENETIEQGHILIEDGKIVQIAEGEYQGGLTTIDVKGQHVLPGFIDIHMHGGYGEDAMDASFEGLKHLSESLLSEGTTSFLATTMTQSDENIIKALKNIVNYQEHQDSLNAASIVGIHLEGPFISEYKVGAQNPAYVQRPSVEKVQQFQEIANNQIKVMTFAPEVEGADETLSTLHDQINFSIGHTVATFDEVNEAVAHGAKHVTHLYNAGTAFEHRNPGLSGAAWVNDGLSTESIVDGIHSHPASVKVAYKQKGNKRFFLITDAMRAKGMPDGEYDLGGQNVVVKGSEARLASGALAGSILKMNEGLKNLIEFTGASLDDLWRVTSLNQAIALKIEGDKGSIAVGKDADIVVVDNDIQVLTTIKSGKVHNFNS</sequence>
<evidence type="ECO:0000259" key="13">
    <source>
        <dbReference type="Pfam" id="PF01979"/>
    </source>
</evidence>
<dbReference type="AlphaFoldDB" id="A0A418IKU1"/>
<dbReference type="Gene3D" id="2.30.40.10">
    <property type="entry name" value="Urease, subunit C, domain 1"/>
    <property type="match status" value="1"/>
</dbReference>
<dbReference type="RefSeq" id="WP_017722553.1">
    <property type="nucleotide sequence ID" value="NZ_CABIWF010000001.1"/>
</dbReference>
<dbReference type="EC" id="3.5.1.25" evidence="2"/>
<feature type="binding site" evidence="11">
    <location>
        <position position="143"/>
    </location>
    <ligand>
        <name>substrate</name>
    </ligand>
</feature>
<dbReference type="Pfam" id="PF01979">
    <property type="entry name" value="Amidohydro_1"/>
    <property type="match status" value="1"/>
</dbReference>
<dbReference type="PANTHER" id="PTHR11113">
    <property type="entry name" value="N-ACETYLGLUCOSAMINE-6-PHOSPHATE DEACETYLASE"/>
    <property type="match status" value="1"/>
</dbReference>
<evidence type="ECO:0000313" key="15">
    <source>
        <dbReference type="Proteomes" id="UP000285567"/>
    </source>
</evidence>
<dbReference type="FunFam" id="3.20.20.140:FF:000004">
    <property type="entry name" value="N-acetylglucosamine-6-phosphate deacetylase"/>
    <property type="match status" value="1"/>
</dbReference>
<comment type="cofactor">
    <cofactor evidence="12">
        <name>a divalent metal cation</name>
        <dbReference type="ChEBI" id="CHEBI:60240"/>
    </cofactor>
    <text evidence="12">Binds 1 divalent metal cation per subunit.</text>
</comment>
<dbReference type="InterPro" id="IPR032466">
    <property type="entry name" value="Metal_Hydrolase"/>
</dbReference>
<comment type="caution">
    <text evidence="14">The sequence shown here is derived from an EMBL/GenBank/DDBJ whole genome shotgun (WGS) entry which is preliminary data.</text>
</comment>
<dbReference type="PANTHER" id="PTHR11113:SF14">
    <property type="entry name" value="N-ACETYLGLUCOSAMINE-6-PHOSPHATE DEACETYLASE"/>
    <property type="match status" value="1"/>
</dbReference>
<evidence type="ECO:0000256" key="8">
    <source>
        <dbReference type="ARBA" id="ARBA00060590"/>
    </source>
</evidence>
<dbReference type="SUPFAM" id="SSF51556">
    <property type="entry name" value="Metallo-dependent hydrolases"/>
    <property type="match status" value="1"/>
</dbReference>
<dbReference type="NCBIfam" id="TIGR00221">
    <property type="entry name" value="nagA"/>
    <property type="match status" value="1"/>
</dbReference>
<feature type="active site" description="Proton donor/acceptor" evidence="10">
    <location>
        <position position="276"/>
    </location>
</feature>
<dbReference type="Gene3D" id="3.20.20.140">
    <property type="entry name" value="Metal-dependent hydrolases"/>
    <property type="match status" value="1"/>
</dbReference>
<feature type="binding site" evidence="11">
    <location>
        <begin position="221"/>
        <end position="222"/>
    </location>
    <ligand>
        <name>substrate</name>
    </ligand>
</feature>
<dbReference type="GO" id="GO:0046872">
    <property type="term" value="F:metal ion binding"/>
    <property type="evidence" value="ECO:0007669"/>
    <property type="project" value="UniProtKB-KW"/>
</dbReference>
<dbReference type="InterPro" id="IPR003764">
    <property type="entry name" value="GlcNAc_6-P_deAcase"/>
</dbReference>
<feature type="binding site" evidence="12">
    <location>
        <position position="218"/>
    </location>
    <ligand>
        <name>Zn(2+)</name>
        <dbReference type="ChEBI" id="CHEBI:29105"/>
    </ligand>
</feature>
<evidence type="ECO:0000256" key="11">
    <source>
        <dbReference type="PIRSR" id="PIRSR038994-2"/>
    </source>
</evidence>
<evidence type="ECO:0000256" key="10">
    <source>
        <dbReference type="PIRSR" id="PIRSR038994-1"/>
    </source>
</evidence>
<dbReference type="InterPro" id="IPR006680">
    <property type="entry name" value="Amidohydro-rel"/>
</dbReference>
<feature type="binding site" evidence="11">
    <location>
        <position position="229"/>
    </location>
    <ligand>
        <name>substrate</name>
    </ligand>
</feature>
<feature type="binding site" evidence="12">
    <location>
        <position position="132"/>
    </location>
    <ligand>
        <name>Zn(2+)</name>
        <dbReference type="ChEBI" id="CHEBI:29105"/>
    </ligand>
</feature>
<evidence type="ECO:0000256" key="3">
    <source>
        <dbReference type="ARBA" id="ARBA00018029"/>
    </source>
</evidence>
<comment type="similarity">
    <text evidence="1 9">Belongs to the metallo-dependent hydrolases superfamily. NagA family.</text>
</comment>
<evidence type="ECO:0000256" key="12">
    <source>
        <dbReference type="PIRSR" id="PIRSR038994-3"/>
    </source>
</evidence>
<evidence type="ECO:0000313" key="14">
    <source>
        <dbReference type="EMBL" id="RIN08167.1"/>
    </source>
</evidence>
<evidence type="ECO:0000256" key="5">
    <source>
        <dbReference type="ARBA" id="ARBA00022801"/>
    </source>
</evidence>
<dbReference type="SUPFAM" id="SSF51338">
    <property type="entry name" value="Composite domain of metallo-dependent hydrolases"/>
    <property type="match status" value="1"/>
</dbReference>
<proteinExistence type="inferred from homology"/>
<dbReference type="CDD" id="cd00854">
    <property type="entry name" value="NagA"/>
    <property type="match status" value="1"/>
</dbReference>
<accession>A0A418IKU1</accession>
<evidence type="ECO:0000256" key="9">
    <source>
        <dbReference type="PIRNR" id="PIRNR038994"/>
    </source>
</evidence>
<keyword evidence="6 9" id="KW-0119">Carbohydrate metabolism</keyword>
<keyword evidence="5 9" id="KW-0378">Hydrolase</keyword>
<dbReference type="Proteomes" id="UP000285567">
    <property type="component" value="Unassembled WGS sequence"/>
</dbReference>
<evidence type="ECO:0000256" key="7">
    <source>
        <dbReference type="ARBA" id="ARBA00047647"/>
    </source>
</evidence>
<dbReference type="OrthoDB" id="9776488at2"/>
<name>A0A418IKU1_STAXY</name>
<protein>
    <recommendedName>
        <fullName evidence="3">N-acetylglucosamine-6-phosphate deacetylase</fullName>
        <ecNumber evidence="2">3.5.1.25</ecNumber>
    </recommendedName>
</protein>
<comment type="catalytic activity">
    <reaction evidence="7">
        <text>N-acetyl-D-glucosamine 6-phosphate + H2O = D-glucosamine 6-phosphate + acetate</text>
        <dbReference type="Rhea" id="RHEA:22936"/>
        <dbReference type="ChEBI" id="CHEBI:15377"/>
        <dbReference type="ChEBI" id="CHEBI:30089"/>
        <dbReference type="ChEBI" id="CHEBI:57513"/>
        <dbReference type="ChEBI" id="CHEBI:58725"/>
        <dbReference type="EC" id="3.5.1.25"/>
    </reaction>
</comment>
<evidence type="ECO:0000256" key="6">
    <source>
        <dbReference type="ARBA" id="ARBA00023277"/>
    </source>
</evidence>
<gene>
    <name evidence="14" type="primary">nagA</name>
    <name evidence="14" type="ORF">BU097_12295</name>
</gene>
<reference evidence="14 15" key="1">
    <citation type="journal article" date="2016" name="Front. Microbiol.">
        <title>Comprehensive Phylogenetic Analysis of Bovine Non-aureus Staphylococci Species Based on Whole-Genome Sequencing.</title>
        <authorList>
            <person name="Naushad S."/>
            <person name="Barkema H.W."/>
            <person name="Luby C."/>
            <person name="Condas L.A."/>
            <person name="Nobrega D.B."/>
            <person name="Carson D.A."/>
            <person name="De Buck J."/>
        </authorList>
    </citation>
    <scope>NUCLEOTIDE SEQUENCE [LARGE SCALE GENOMIC DNA]</scope>
    <source>
        <strain evidence="14 15">SNUC 102</strain>
    </source>
</reference>
<dbReference type="GO" id="GO:0008448">
    <property type="term" value="F:N-acetylglucosamine-6-phosphate deacetylase activity"/>
    <property type="evidence" value="ECO:0007669"/>
    <property type="project" value="UniProtKB-EC"/>
</dbReference>
<feature type="domain" description="Amidohydrolase-related" evidence="13">
    <location>
        <begin position="52"/>
        <end position="381"/>
    </location>
</feature>
<dbReference type="PIRSF" id="PIRSF038994">
    <property type="entry name" value="NagA"/>
    <property type="match status" value="1"/>
</dbReference>
<evidence type="ECO:0000256" key="4">
    <source>
        <dbReference type="ARBA" id="ARBA00022723"/>
    </source>
</evidence>
<keyword evidence="4 12" id="KW-0479">Metal-binding</keyword>